<evidence type="ECO:0000313" key="1">
    <source>
        <dbReference type="EMBL" id="SIS59413.1"/>
    </source>
</evidence>
<organism evidence="1 2">
    <name type="scientific">Kaistella chaponensis</name>
    <dbReference type="NCBI Taxonomy" id="713588"/>
    <lineage>
        <taxon>Bacteria</taxon>
        <taxon>Pseudomonadati</taxon>
        <taxon>Bacteroidota</taxon>
        <taxon>Flavobacteriia</taxon>
        <taxon>Flavobacteriales</taxon>
        <taxon>Weeksellaceae</taxon>
        <taxon>Chryseobacterium group</taxon>
        <taxon>Kaistella</taxon>
    </lineage>
</organism>
<gene>
    <name evidence="1" type="ORF">SAMN05421789_103136</name>
</gene>
<dbReference type="EMBL" id="FTOI01000003">
    <property type="protein sequence ID" value="SIS59413.1"/>
    <property type="molecule type" value="Genomic_DNA"/>
</dbReference>
<dbReference type="Proteomes" id="UP000185839">
    <property type="component" value="Unassembled WGS sequence"/>
</dbReference>
<evidence type="ECO:0000313" key="2">
    <source>
        <dbReference type="Proteomes" id="UP000185839"/>
    </source>
</evidence>
<name>A0A1N7KCX0_9FLAO</name>
<accession>A0A1N7KCX0</accession>
<proteinExistence type="predicted"/>
<dbReference type="STRING" id="713588.SAMN05421789_103136"/>
<reference evidence="2" key="1">
    <citation type="submission" date="2017-01" db="EMBL/GenBank/DDBJ databases">
        <authorList>
            <person name="Varghese N."/>
            <person name="Submissions S."/>
        </authorList>
    </citation>
    <scope>NUCLEOTIDE SEQUENCE [LARGE SCALE GENOMIC DNA]</scope>
    <source>
        <strain evidence="2">DSM 23145</strain>
    </source>
</reference>
<protein>
    <submittedName>
        <fullName evidence="1">Uncharacterized protein</fullName>
    </submittedName>
</protein>
<keyword evidence="2" id="KW-1185">Reference proteome</keyword>
<sequence length="188" mass="22379">MSYFNSDDFSYYLKLSKSEKKFAAFLTDEKKKLVHCFKVLESNVKGEVQFQFSYEYSRNYIPENSSENYYFEFSPVSETAPKEVILKVFKYKKSKKPIFEQNLTLLPANKNLFAMYKKSILRYLHTSEENSFRGNYMVKKVVEKHKDFTCEINLEEYKNIDLELKLPEKLIIDNSFKNGVTSFKVIQF</sequence>
<dbReference type="AlphaFoldDB" id="A0A1N7KCX0"/>